<feature type="chain" id="PRO_5040265439" evidence="2">
    <location>
        <begin position="18"/>
        <end position="569"/>
    </location>
</feature>
<dbReference type="VEuPathDB" id="FungiDB:yc1106_01879"/>
<keyword evidence="4" id="KW-1185">Reference proteome</keyword>
<reference evidence="3" key="1">
    <citation type="submission" date="2021-12" db="EMBL/GenBank/DDBJ databases">
        <title>Curvularia clavata genome.</title>
        <authorList>
            <person name="Cao Y."/>
        </authorList>
    </citation>
    <scope>NUCLEOTIDE SEQUENCE</scope>
    <source>
        <strain evidence="3">Yc1106</strain>
    </source>
</reference>
<name>A0A9Q9DPZ8_CURCL</name>
<accession>A0A9Q9DPZ8</accession>
<feature type="compositionally biased region" description="Low complexity" evidence="1">
    <location>
        <begin position="139"/>
        <end position="159"/>
    </location>
</feature>
<proteinExistence type="predicted"/>
<evidence type="ECO:0000313" key="4">
    <source>
        <dbReference type="Proteomes" id="UP001056012"/>
    </source>
</evidence>
<dbReference type="EMBL" id="CP089274">
    <property type="protein sequence ID" value="USP74605.1"/>
    <property type="molecule type" value="Genomic_DNA"/>
</dbReference>
<dbReference type="OrthoDB" id="3944128at2759"/>
<organism evidence="3 4">
    <name type="scientific">Curvularia clavata</name>
    <dbReference type="NCBI Taxonomy" id="95742"/>
    <lineage>
        <taxon>Eukaryota</taxon>
        <taxon>Fungi</taxon>
        <taxon>Dikarya</taxon>
        <taxon>Ascomycota</taxon>
        <taxon>Pezizomycotina</taxon>
        <taxon>Dothideomycetes</taxon>
        <taxon>Pleosporomycetidae</taxon>
        <taxon>Pleosporales</taxon>
        <taxon>Pleosporineae</taxon>
        <taxon>Pleosporaceae</taxon>
        <taxon>Curvularia</taxon>
    </lineage>
</organism>
<keyword evidence="2" id="KW-0732">Signal</keyword>
<feature type="compositionally biased region" description="Pro residues" evidence="1">
    <location>
        <begin position="160"/>
        <end position="169"/>
    </location>
</feature>
<sequence>MLLKILFFITFLTAANAYMIPEGTEDGVYEHHIDEDGKEVHIKLANITEIPKVDIGPYTERPKPQNGVRGLLARAVGYTCGSALNLNHADTDAANANLDWQCDNYPPTQPRRNFYAIRGINVAFYCNFNHYSERKCSSESIPSRTPSSNASSVATTAPAPTHPPIPPANTPALPSDFSDIPSSVISCWDAHASYTSASWFLYTQLLSSENSTWNDWSTTSYSYSTYLNERYGCQTTALPSLTTLCDGFPRASTSSTSCQTVVETYTFTVTGEATYYTPEWSTELDQLPSPTCTVASDFGALCTRLKDAYKWRTSFLSQNPSITGSIAGPGCTVLNDGIVPAKPPCYLEGGTWEAFYWPTPIPGESGFCDANSTHTTATATASAQAVTAVISGVTMTSPSVYYLLRNAILQTFTGRASLIGNTNTATKTDVFAPSTTASLLTIAQRESDIVTISRVCAGSNQRRYCTFHGSPGFSVADLTTVRASEYCGWWGCDTSETIYQDKYTPTLGIPVSDVVSQNGVFSDCAWTTPGIRVRTAGTAAYNGGTMKIKDWHPITTTSHDAGNSMETGI</sequence>
<feature type="signal peptide" evidence="2">
    <location>
        <begin position="1"/>
        <end position="17"/>
    </location>
</feature>
<dbReference type="AlphaFoldDB" id="A0A9Q9DPZ8"/>
<evidence type="ECO:0000256" key="2">
    <source>
        <dbReference type="SAM" id="SignalP"/>
    </source>
</evidence>
<feature type="region of interest" description="Disordered" evidence="1">
    <location>
        <begin position="139"/>
        <end position="173"/>
    </location>
</feature>
<evidence type="ECO:0000256" key="1">
    <source>
        <dbReference type="SAM" id="MobiDB-lite"/>
    </source>
</evidence>
<evidence type="ECO:0000313" key="3">
    <source>
        <dbReference type="EMBL" id="USP74605.1"/>
    </source>
</evidence>
<dbReference type="Proteomes" id="UP001056012">
    <property type="component" value="Chromosome 1"/>
</dbReference>
<gene>
    <name evidence="3" type="ORF">yc1106_01879</name>
</gene>
<protein>
    <submittedName>
        <fullName evidence="3">Uncharacterized protein</fullName>
    </submittedName>
</protein>